<proteinExistence type="predicted"/>
<accession>A0A976UB79</accession>
<evidence type="ECO:0000313" key="1">
    <source>
        <dbReference type="EMBL" id="UVF62225.1"/>
    </source>
</evidence>
<protein>
    <submittedName>
        <fullName evidence="1">Uncharacterized protein</fullName>
    </submittedName>
</protein>
<dbReference type="EMBL" id="ON649698">
    <property type="protein sequence ID" value="UVF62225.1"/>
    <property type="molecule type" value="Genomic_DNA"/>
</dbReference>
<sequence>MTKEELIIKEIMRKELTRIFQRETSELNTLKIQYGNPENYPNNKQLSELTLEQLKPLQSELMKSLGRLGNIENELRGKISRLDVIIMRKSQVKEEPVNEKAI</sequence>
<dbReference type="Proteomes" id="UP001156951">
    <property type="component" value="Segment"/>
</dbReference>
<organism evidence="1 2">
    <name type="scientific">Nitrososphaeria virus YSH_1032793</name>
    <dbReference type="NCBI Taxonomy" id="3071320"/>
    <lineage>
        <taxon>Viruses</taxon>
        <taxon>Duplodnaviria</taxon>
        <taxon>Heunggongvirae</taxon>
        <taxon>Uroviricota</taxon>
        <taxon>Caudoviricetes</taxon>
        <taxon>Juravirales</taxon>
        <taxon>Yanlukaviridae</taxon>
        <taxon>Sweetvirus</taxon>
        <taxon>Sweetvirus yangshanense</taxon>
    </lineage>
</organism>
<name>A0A976UB79_9CAUD</name>
<keyword evidence="2" id="KW-1185">Reference proteome</keyword>
<reference evidence="1 2" key="1">
    <citation type="submission" date="2022-05" db="EMBL/GenBank/DDBJ databases">
        <title>Diverse viruses of marine archaea discovered using metagenomics.</title>
        <authorList>
            <person name="Zhou Y."/>
        </authorList>
    </citation>
    <scope>NUCLEOTIDE SEQUENCE [LARGE SCALE GENOMIC DNA]</scope>
    <source>
        <strain evidence="1">YSH_1032793</strain>
    </source>
</reference>
<evidence type="ECO:0000313" key="2">
    <source>
        <dbReference type="Proteomes" id="UP001156951"/>
    </source>
</evidence>